<evidence type="ECO:0000313" key="3">
    <source>
        <dbReference type="EMBL" id="AWN81486.1"/>
    </source>
</evidence>
<dbReference type="GO" id="GO:0043024">
    <property type="term" value="F:ribosomal small subunit binding"/>
    <property type="evidence" value="ECO:0007669"/>
    <property type="project" value="TreeGrafter"/>
</dbReference>
<evidence type="ECO:0000256" key="1">
    <source>
        <dbReference type="ARBA" id="ARBA00022517"/>
    </source>
</evidence>
<dbReference type="Gene3D" id="3.30.300.20">
    <property type="match status" value="1"/>
</dbReference>
<dbReference type="PANTHER" id="PTHR33515">
    <property type="entry name" value="RIBOSOME-BINDING FACTOR A, CHLOROPLASTIC-RELATED"/>
    <property type="match status" value="1"/>
</dbReference>
<evidence type="ECO:0000256" key="2">
    <source>
        <dbReference type="HAMAP-Rule" id="MF_00003"/>
    </source>
</evidence>
<evidence type="ECO:0000313" key="4">
    <source>
        <dbReference type="Proteomes" id="UP000245872"/>
    </source>
</evidence>
<dbReference type="InterPro" id="IPR000238">
    <property type="entry name" value="RbfA"/>
</dbReference>
<keyword evidence="1 2" id="KW-0690">Ribosome biogenesis</keyword>
<dbReference type="PANTHER" id="PTHR33515:SF1">
    <property type="entry name" value="RIBOSOME-BINDING FACTOR A, CHLOROPLASTIC-RELATED"/>
    <property type="match status" value="1"/>
</dbReference>
<proteinExistence type="inferred from homology"/>
<name>A0A2Z3LC29_9BACT</name>
<dbReference type="AlphaFoldDB" id="A0A2Z3LC29"/>
<dbReference type="EMBL" id="CP029619">
    <property type="protein sequence ID" value="AWN81486.1"/>
    <property type="molecule type" value="Genomic_DNA"/>
</dbReference>
<keyword evidence="4" id="KW-1185">Reference proteome</keyword>
<organism evidence="3 4">
    <name type="scientific">Candidatus Cardinium hertigii</name>
    <dbReference type="NCBI Taxonomy" id="247481"/>
    <lineage>
        <taxon>Bacteria</taxon>
        <taxon>Pseudomonadati</taxon>
        <taxon>Bacteroidota</taxon>
        <taxon>Cytophagia</taxon>
        <taxon>Cytophagales</taxon>
        <taxon>Amoebophilaceae</taxon>
        <taxon>Candidatus Cardinium</taxon>
    </lineage>
</organism>
<keyword evidence="2" id="KW-0963">Cytoplasm</keyword>
<dbReference type="Proteomes" id="UP000245872">
    <property type="component" value="Chromosome"/>
</dbReference>
<dbReference type="SUPFAM" id="SSF89919">
    <property type="entry name" value="Ribosome-binding factor A, RbfA"/>
    <property type="match status" value="1"/>
</dbReference>
<dbReference type="InterPro" id="IPR015946">
    <property type="entry name" value="KH_dom-like_a/b"/>
</dbReference>
<dbReference type="Pfam" id="PF02033">
    <property type="entry name" value="RBFA"/>
    <property type="match status" value="1"/>
</dbReference>
<dbReference type="HAMAP" id="MF_00003">
    <property type="entry name" value="RbfA"/>
    <property type="match status" value="1"/>
</dbReference>
<reference evidence="3 4" key="1">
    <citation type="submission" date="2018-05" db="EMBL/GenBank/DDBJ databases">
        <title>Candidatus Cardinium hertigii Genome Assembly.</title>
        <authorList>
            <person name="Showmaker K.C."/>
            <person name="Walden K.O."/>
            <person name="Fields C.J."/>
            <person name="Lambert K.N."/>
            <person name="Hudson M.E."/>
        </authorList>
    </citation>
    <scope>NUCLEOTIDE SEQUENCE [LARGE SCALE GENOMIC DNA]</scope>
    <source>
        <strain evidence="4">cHgTN10</strain>
    </source>
</reference>
<dbReference type="InterPro" id="IPR023799">
    <property type="entry name" value="RbfA_dom_sf"/>
</dbReference>
<comment type="similarity">
    <text evidence="2">Belongs to the RbfA family.</text>
</comment>
<comment type="function">
    <text evidence="2">One of several proteins that assist in the late maturation steps of the functional core of the 30S ribosomal subunit. Associates with free 30S ribosomal subunits (but not with 30S subunits that are part of 70S ribosomes or polysomes). Required for efficient processing of 16S rRNA. May interact with the 5'-terminal helix region of 16S rRNA.</text>
</comment>
<dbReference type="KEGG" id="cher:DK880_00150"/>
<sequence length="119" mass="13489">MHAVKSEQLARLLQKELGMLFLQEAAALLGPSLVSVTAVTMRNADSSARVYLSVALYEQKAVLLQKITRHKNSIRKLLAKRIAHKMRRVPDLKFYIDNTVRQGDRITSLIDQLDLSMDN</sequence>
<dbReference type="GO" id="GO:0030490">
    <property type="term" value="P:maturation of SSU-rRNA"/>
    <property type="evidence" value="ECO:0007669"/>
    <property type="project" value="UniProtKB-UniRule"/>
</dbReference>
<comment type="subunit">
    <text evidence="2">Monomer. Binds 30S ribosomal subunits, but not 50S ribosomal subunits or 70S ribosomes.</text>
</comment>
<gene>
    <name evidence="2 3" type="primary">rbfA</name>
    <name evidence="3" type="ORF">DK880_00150</name>
</gene>
<dbReference type="GO" id="GO:0005829">
    <property type="term" value="C:cytosol"/>
    <property type="evidence" value="ECO:0007669"/>
    <property type="project" value="TreeGrafter"/>
</dbReference>
<accession>A0A2Z3LC29</accession>
<comment type="subcellular location">
    <subcellularLocation>
        <location evidence="2">Cytoplasm</location>
    </subcellularLocation>
</comment>
<protein>
    <recommendedName>
        <fullName evidence="2">Ribosome-binding factor A</fullName>
    </recommendedName>
</protein>